<organism evidence="1">
    <name type="scientific">marine sediment metagenome</name>
    <dbReference type="NCBI Taxonomy" id="412755"/>
    <lineage>
        <taxon>unclassified sequences</taxon>
        <taxon>metagenomes</taxon>
        <taxon>ecological metagenomes</taxon>
    </lineage>
</organism>
<accession>X1TSG7</accession>
<protein>
    <submittedName>
        <fullName evidence="1">Uncharacterized protein</fullName>
    </submittedName>
</protein>
<comment type="caution">
    <text evidence="1">The sequence shown here is derived from an EMBL/GenBank/DDBJ whole genome shotgun (WGS) entry which is preliminary data.</text>
</comment>
<dbReference type="EMBL" id="BARW01031981">
    <property type="protein sequence ID" value="GAJ08293.1"/>
    <property type="molecule type" value="Genomic_DNA"/>
</dbReference>
<name>X1TSG7_9ZZZZ</name>
<dbReference type="AlphaFoldDB" id="X1TSG7"/>
<feature type="non-terminal residue" evidence="1">
    <location>
        <position position="1"/>
    </location>
</feature>
<gene>
    <name evidence="1" type="ORF">S12H4_50729</name>
</gene>
<sequence length="243" mass="27814">LADLCSDVIIDYCKTVKEETGGKSLAGAFYGYLMELSWNSGFFAEWPDRWRESDYSTTQRSGHLGLDKIFDSQYIDFLVSPYSYGFRGIGGESPSMIPAESARLHGKFIIVEDDVRLHEDSYHAQYGQAKNLQESITILRRNFNQYVTHGQGYWRPATDEKKLLPVLKRLNEVGTFALQTDRAPIAEIAVLLDDESFYYETVKNNLDVPLIFRQKLEGLIRFGAPFSTYLLDDFIEGLVRPHK</sequence>
<evidence type="ECO:0000313" key="1">
    <source>
        <dbReference type="EMBL" id="GAJ08293.1"/>
    </source>
</evidence>
<reference evidence="1" key="1">
    <citation type="journal article" date="2014" name="Front. Microbiol.">
        <title>High frequency of phylogenetically diverse reductive dehalogenase-homologous genes in deep subseafloor sedimentary metagenomes.</title>
        <authorList>
            <person name="Kawai M."/>
            <person name="Futagami T."/>
            <person name="Toyoda A."/>
            <person name="Takaki Y."/>
            <person name="Nishi S."/>
            <person name="Hori S."/>
            <person name="Arai W."/>
            <person name="Tsubouchi T."/>
            <person name="Morono Y."/>
            <person name="Uchiyama I."/>
            <person name="Ito T."/>
            <person name="Fujiyama A."/>
            <person name="Inagaki F."/>
            <person name="Takami H."/>
        </authorList>
    </citation>
    <scope>NUCLEOTIDE SEQUENCE</scope>
    <source>
        <strain evidence="1">Expedition CK06-06</strain>
    </source>
</reference>
<feature type="non-terminal residue" evidence="1">
    <location>
        <position position="243"/>
    </location>
</feature>
<proteinExistence type="predicted"/>